<dbReference type="OrthoDB" id="2958007at2759"/>
<reference evidence="3 4" key="1">
    <citation type="submission" date="2015-04" db="EMBL/GenBank/DDBJ databases">
        <title>Complete genome sequence of Schizopora paradoxa KUC8140, a cosmopolitan wood degrader in East Asia.</title>
        <authorList>
            <consortium name="DOE Joint Genome Institute"/>
            <person name="Min B."/>
            <person name="Park H."/>
            <person name="Jang Y."/>
            <person name="Kim J.-J."/>
            <person name="Kim K.H."/>
            <person name="Pangilinan J."/>
            <person name="Lipzen A."/>
            <person name="Riley R."/>
            <person name="Grigoriev I.V."/>
            <person name="Spatafora J.W."/>
            <person name="Choi I.-G."/>
        </authorList>
    </citation>
    <scope>NUCLEOTIDE SEQUENCE [LARGE SCALE GENOMIC DNA]</scope>
    <source>
        <strain evidence="3 4">KUC8140</strain>
    </source>
</reference>
<feature type="domain" description="DUF6533" evidence="2">
    <location>
        <begin position="16"/>
        <end position="61"/>
    </location>
</feature>
<dbReference type="AlphaFoldDB" id="A0A0H2RQ70"/>
<keyword evidence="1" id="KW-1133">Transmembrane helix</keyword>
<evidence type="ECO:0000256" key="1">
    <source>
        <dbReference type="SAM" id="Phobius"/>
    </source>
</evidence>
<sequence length="309" mass="33869">MEVLDDILRTYQIFQYTTVATVSLVAYEYLINLDAEIRYLWGRRVSFGGMLMALCRYLPLVNISQIVVYVVMRNSDSAGCLKGNKIVSSFVLAEFILAVLVLFTRAYAVWGGGRIILCLIAFVLSGSVAGSGYALFLFLSDTEVPVHISMSTSCLIVLGNDDVWIGLAFLLFCEALALGLLLIKSIQHARETKDLVIFGTHKQSILAVMAQDGIGYFACTLAITSANLIVLGSVTPDLRDFLFITQGALQNILCGRLLFHVRAVNECSEETLGADISTMRFETFLAAGTGDYAYTVVSERETARNIISC</sequence>
<keyword evidence="4" id="KW-1185">Reference proteome</keyword>
<evidence type="ECO:0000259" key="2">
    <source>
        <dbReference type="Pfam" id="PF20151"/>
    </source>
</evidence>
<dbReference type="InterPro" id="IPR045340">
    <property type="entry name" value="DUF6533"/>
</dbReference>
<protein>
    <recommendedName>
        <fullName evidence="2">DUF6533 domain-containing protein</fullName>
    </recommendedName>
</protein>
<feature type="transmembrane region" description="Helical" evidence="1">
    <location>
        <begin position="163"/>
        <end position="183"/>
    </location>
</feature>
<proteinExistence type="predicted"/>
<evidence type="ECO:0000313" key="4">
    <source>
        <dbReference type="Proteomes" id="UP000053477"/>
    </source>
</evidence>
<gene>
    <name evidence="3" type="ORF">SCHPADRAFT_672457</name>
</gene>
<name>A0A0H2RQ70_9AGAM</name>
<evidence type="ECO:0000313" key="3">
    <source>
        <dbReference type="EMBL" id="KLO06936.1"/>
    </source>
</evidence>
<feature type="transmembrane region" description="Helical" evidence="1">
    <location>
        <begin position="115"/>
        <end position="139"/>
    </location>
</feature>
<dbReference type="Proteomes" id="UP000053477">
    <property type="component" value="Unassembled WGS sequence"/>
</dbReference>
<dbReference type="EMBL" id="KQ086171">
    <property type="protein sequence ID" value="KLO06936.1"/>
    <property type="molecule type" value="Genomic_DNA"/>
</dbReference>
<keyword evidence="1" id="KW-0472">Membrane</keyword>
<accession>A0A0H2RQ70</accession>
<organism evidence="3 4">
    <name type="scientific">Schizopora paradoxa</name>
    <dbReference type="NCBI Taxonomy" id="27342"/>
    <lineage>
        <taxon>Eukaryota</taxon>
        <taxon>Fungi</taxon>
        <taxon>Dikarya</taxon>
        <taxon>Basidiomycota</taxon>
        <taxon>Agaricomycotina</taxon>
        <taxon>Agaricomycetes</taxon>
        <taxon>Hymenochaetales</taxon>
        <taxon>Schizoporaceae</taxon>
        <taxon>Schizopora</taxon>
    </lineage>
</organism>
<feature type="transmembrane region" description="Helical" evidence="1">
    <location>
        <begin position="13"/>
        <end position="30"/>
    </location>
</feature>
<feature type="transmembrane region" description="Helical" evidence="1">
    <location>
        <begin position="51"/>
        <end position="72"/>
    </location>
</feature>
<feature type="transmembrane region" description="Helical" evidence="1">
    <location>
        <begin position="84"/>
        <end position="103"/>
    </location>
</feature>
<dbReference type="Pfam" id="PF20151">
    <property type="entry name" value="DUF6533"/>
    <property type="match status" value="1"/>
</dbReference>
<dbReference type="InParanoid" id="A0A0H2RQ70"/>
<keyword evidence="1" id="KW-0812">Transmembrane</keyword>